<dbReference type="EMBL" id="JAGTJQ010000004">
    <property type="protein sequence ID" value="KAH7032828.1"/>
    <property type="molecule type" value="Genomic_DNA"/>
</dbReference>
<name>A0A9P8YB16_9PEZI</name>
<accession>A0A9P8YB16</accession>
<feature type="compositionally biased region" description="Basic residues" evidence="1">
    <location>
        <begin position="201"/>
        <end position="214"/>
    </location>
</feature>
<dbReference type="GeneID" id="70177263"/>
<evidence type="ECO:0000256" key="1">
    <source>
        <dbReference type="SAM" id="MobiDB-lite"/>
    </source>
</evidence>
<gene>
    <name evidence="2" type="ORF">B0I36DRAFT_101040</name>
</gene>
<organism evidence="2 3">
    <name type="scientific">Microdochium trichocladiopsis</name>
    <dbReference type="NCBI Taxonomy" id="1682393"/>
    <lineage>
        <taxon>Eukaryota</taxon>
        <taxon>Fungi</taxon>
        <taxon>Dikarya</taxon>
        <taxon>Ascomycota</taxon>
        <taxon>Pezizomycotina</taxon>
        <taxon>Sordariomycetes</taxon>
        <taxon>Xylariomycetidae</taxon>
        <taxon>Xylariales</taxon>
        <taxon>Microdochiaceae</taxon>
        <taxon>Microdochium</taxon>
    </lineage>
</organism>
<evidence type="ECO:0000313" key="2">
    <source>
        <dbReference type="EMBL" id="KAH7032828.1"/>
    </source>
</evidence>
<dbReference type="RefSeq" id="XP_046013660.1">
    <property type="nucleotide sequence ID" value="XM_046147717.1"/>
</dbReference>
<reference evidence="2" key="1">
    <citation type="journal article" date="2021" name="Nat. Commun.">
        <title>Genetic determinants of endophytism in the Arabidopsis root mycobiome.</title>
        <authorList>
            <person name="Mesny F."/>
            <person name="Miyauchi S."/>
            <person name="Thiergart T."/>
            <person name="Pickel B."/>
            <person name="Atanasova L."/>
            <person name="Karlsson M."/>
            <person name="Huettel B."/>
            <person name="Barry K.W."/>
            <person name="Haridas S."/>
            <person name="Chen C."/>
            <person name="Bauer D."/>
            <person name="Andreopoulos W."/>
            <person name="Pangilinan J."/>
            <person name="LaButti K."/>
            <person name="Riley R."/>
            <person name="Lipzen A."/>
            <person name="Clum A."/>
            <person name="Drula E."/>
            <person name="Henrissat B."/>
            <person name="Kohler A."/>
            <person name="Grigoriev I.V."/>
            <person name="Martin F.M."/>
            <person name="Hacquard S."/>
        </authorList>
    </citation>
    <scope>NUCLEOTIDE SEQUENCE</scope>
    <source>
        <strain evidence="2">MPI-CAGE-CH-0230</strain>
    </source>
</reference>
<feature type="region of interest" description="Disordered" evidence="1">
    <location>
        <begin position="33"/>
        <end position="59"/>
    </location>
</feature>
<comment type="caution">
    <text evidence="2">The sequence shown here is derived from an EMBL/GenBank/DDBJ whole genome shotgun (WGS) entry which is preliminary data.</text>
</comment>
<feature type="region of interest" description="Disordered" evidence="1">
    <location>
        <begin position="135"/>
        <end position="239"/>
    </location>
</feature>
<sequence length="311" mass="34312">MGSGFGEAVSSLLATYGRCLKLLKAFKGHHSLQQPGDGGAPSVASQSQTSLRQSIRSDRSRIRKAYSARLYREGGRLSKGDSVSRSNLRGIIRKLRAALVNILNLAKTQQPAIDYDALTALSNASRIDAIRTMDDLSQRLHRPSRGSLKSSSSKTSSSADSQSRKRGRRRSPKEKLGSKASGSLSIEEAKGPDEMREASRRSHARSRSSRHLSRDHHQTSGPSAAEPATKRRRAKLTKQHADCDTFVHTRVSYISMSSDSTKLGEIPYRGSRLVRHLTADEESLSHQATYPLYAHQPVQQGKVGLLRRLFR</sequence>
<proteinExistence type="predicted"/>
<dbReference type="AlphaFoldDB" id="A0A9P8YB16"/>
<evidence type="ECO:0000313" key="3">
    <source>
        <dbReference type="Proteomes" id="UP000756346"/>
    </source>
</evidence>
<dbReference type="Proteomes" id="UP000756346">
    <property type="component" value="Unassembled WGS sequence"/>
</dbReference>
<protein>
    <submittedName>
        <fullName evidence="2">Uncharacterized protein</fullName>
    </submittedName>
</protein>
<dbReference type="OrthoDB" id="5226911at2759"/>
<feature type="compositionally biased region" description="Low complexity" evidence="1">
    <location>
        <begin position="145"/>
        <end position="161"/>
    </location>
</feature>
<keyword evidence="3" id="KW-1185">Reference proteome</keyword>
<feature type="compositionally biased region" description="Basic and acidic residues" evidence="1">
    <location>
        <begin position="187"/>
        <end position="200"/>
    </location>
</feature>